<evidence type="ECO:0000256" key="1">
    <source>
        <dbReference type="ARBA" id="ARBA00010466"/>
    </source>
</evidence>
<name>A0ABU8Z1J8_9ENTR</name>
<feature type="domain" description="Sugar-binding" evidence="5">
    <location>
        <begin position="63"/>
        <end position="311"/>
    </location>
</feature>
<dbReference type="InterPro" id="IPR007324">
    <property type="entry name" value="Sugar-bd_dom_put"/>
</dbReference>
<gene>
    <name evidence="6" type="ORF">QFI66_003145</name>
</gene>
<evidence type="ECO:0000256" key="3">
    <source>
        <dbReference type="ARBA" id="ARBA00023125"/>
    </source>
</evidence>
<evidence type="ECO:0000259" key="5">
    <source>
        <dbReference type="Pfam" id="PF04198"/>
    </source>
</evidence>
<dbReference type="InterPro" id="IPR037171">
    <property type="entry name" value="NagB/RpiA_transferase-like"/>
</dbReference>
<keyword evidence="3" id="KW-0238">DNA-binding</keyword>
<comment type="caution">
    <text evidence="6">The sequence shown here is derived from an EMBL/GenBank/DDBJ whole genome shotgun (WGS) entry which is preliminary data.</text>
</comment>
<keyword evidence="2" id="KW-0805">Transcription regulation</keyword>
<evidence type="ECO:0000256" key="2">
    <source>
        <dbReference type="ARBA" id="ARBA00023015"/>
    </source>
</evidence>
<evidence type="ECO:0000313" key="7">
    <source>
        <dbReference type="Proteomes" id="UP001334005"/>
    </source>
</evidence>
<protein>
    <submittedName>
        <fullName evidence="6">Sugar-binding domain-containing protein</fullName>
    </submittedName>
</protein>
<dbReference type="PANTHER" id="PTHR34294">
    <property type="entry name" value="TRANSCRIPTIONAL REGULATOR-RELATED"/>
    <property type="match status" value="1"/>
</dbReference>
<dbReference type="Proteomes" id="UP001334005">
    <property type="component" value="Unassembled WGS sequence"/>
</dbReference>
<accession>A0ABU8Z1J8</accession>
<organism evidence="6 7">
    <name type="scientific">Raoultella scottii</name>
    <dbReference type="NCBI Taxonomy" id="3040937"/>
    <lineage>
        <taxon>Bacteria</taxon>
        <taxon>Pseudomonadati</taxon>
        <taxon>Pseudomonadota</taxon>
        <taxon>Gammaproteobacteria</taxon>
        <taxon>Enterobacterales</taxon>
        <taxon>Enterobacteriaceae</taxon>
        <taxon>Klebsiella/Raoultella group</taxon>
        <taxon>Raoultella</taxon>
    </lineage>
</organism>
<keyword evidence="4" id="KW-0804">Transcription</keyword>
<evidence type="ECO:0000313" key="6">
    <source>
        <dbReference type="EMBL" id="MEK0247125.1"/>
    </source>
</evidence>
<dbReference type="Gene3D" id="1.10.10.10">
    <property type="entry name" value="Winged helix-like DNA-binding domain superfamily/Winged helix DNA-binding domain"/>
    <property type="match status" value="1"/>
</dbReference>
<dbReference type="InterPro" id="IPR036388">
    <property type="entry name" value="WH-like_DNA-bd_sf"/>
</dbReference>
<keyword evidence="7" id="KW-1185">Reference proteome</keyword>
<dbReference type="InterPro" id="IPR051054">
    <property type="entry name" value="SorC_transcr_regulators"/>
</dbReference>
<dbReference type="Pfam" id="PF04198">
    <property type="entry name" value="Sugar-bind"/>
    <property type="match status" value="1"/>
</dbReference>
<dbReference type="EMBL" id="JARXNH020000045">
    <property type="protein sequence ID" value="MEK0247125.1"/>
    <property type="molecule type" value="Genomic_DNA"/>
</dbReference>
<sequence>MSVQPLSSIQAITVARAYFIERKTKSQIAEDLNLSRFRVARLIEEAIERGLVKFVIEDLQEIDTELSQRLQQMYNLNQAVVLSGPDLPAANLTQQLGKLGASVVEELLKPNMNVGIASGRVLSAMADAIGNLPPLNVIQAAGAQPGMDFSHNSIELVHRIASIGGGKAFPIYVPMWVDNPDTARNLLQEPSVSAVHKMYESLDVLLTGIGSWQTSESCMCNTFPDAWRTDALDAGVCADICATIIDRNGDAVPSPLDKVGLSMTASQVRNVPQVVAIAGGIEKREAIAASLKGGWVSTLVTDAGVARFLLSLQ</sequence>
<proteinExistence type="inferred from homology"/>
<reference evidence="6 7" key="1">
    <citation type="submission" date="2024-03" db="EMBL/GenBank/DDBJ databases">
        <title>Two novel Raoultella species associated with bleeding cankers of broadleaf hosts, Raoultella scottia sp. nov. and Raoultella lignicola sp. nov.</title>
        <authorList>
            <person name="Brady C.L."/>
        </authorList>
    </citation>
    <scope>NUCLEOTIDE SEQUENCE [LARGE SCALE GENOMIC DNA]</scope>
    <source>
        <strain evidence="6 7">BAC 10a-01-01</strain>
    </source>
</reference>
<evidence type="ECO:0000256" key="4">
    <source>
        <dbReference type="ARBA" id="ARBA00023163"/>
    </source>
</evidence>
<dbReference type="RefSeq" id="WP_308751150.1">
    <property type="nucleotide sequence ID" value="NZ_JARXNH020000045.1"/>
</dbReference>
<dbReference type="Gene3D" id="3.40.50.1360">
    <property type="match status" value="1"/>
</dbReference>
<comment type="similarity">
    <text evidence="1">Belongs to the SorC transcriptional regulatory family.</text>
</comment>
<dbReference type="PANTHER" id="PTHR34294:SF1">
    <property type="entry name" value="TRANSCRIPTIONAL REGULATOR LSRR"/>
    <property type="match status" value="1"/>
</dbReference>
<dbReference type="SUPFAM" id="SSF100950">
    <property type="entry name" value="NagB/RpiA/CoA transferase-like"/>
    <property type="match status" value="1"/>
</dbReference>